<dbReference type="EMBL" id="JARAOO010000013">
    <property type="protein sequence ID" value="KAJ7947388.1"/>
    <property type="molecule type" value="Genomic_DNA"/>
</dbReference>
<dbReference type="AlphaFoldDB" id="A0AAD7KX34"/>
<reference evidence="1" key="1">
    <citation type="journal article" date="2023" name="Science">
        <title>Elucidation of the pathway for biosynthesis of saponin adjuvants from the soapbark tree.</title>
        <authorList>
            <person name="Reed J."/>
            <person name="Orme A."/>
            <person name="El-Demerdash A."/>
            <person name="Owen C."/>
            <person name="Martin L.B.B."/>
            <person name="Misra R.C."/>
            <person name="Kikuchi S."/>
            <person name="Rejzek M."/>
            <person name="Martin A.C."/>
            <person name="Harkess A."/>
            <person name="Leebens-Mack J."/>
            <person name="Louveau T."/>
            <person name="Stephenson M.J."/>
            <person name="Osbourn A."/>
        </authorList>
    </citation>
    <scope>NUCLEOTIDE SEQUENCE</scope>
    <source>
        <strain evidence="1">S10</strain>
    </source>
</reference>
<dbReference type="Proteomes" id="UP001163823">
    <property type="component" value="Chromosome 13"/>
</dbReference>
<sequence>MELRREGFNSLMNSAARGIEVSNANMDLMGCVDASVSDECNRLQLSIYDVTSCYAIGHHTSTITSTHHRSLPSYNLIHCHRPPPSSHQLCE</sequence>
<proteinExistence type="predicted"/>
<protein>
    <submittedName>
        <fullName evidence="1">Uncharacterized protein</fullName>
    </submittedName>
</protein>
<gene>
    <name evidence="1" type="ORF">O6P43_032200</name>
</gene>
<accession>A0AAD7KX34</accession>
<evidence type="ECO:0000313" key="1">
    <source>
        <dbReference type="EMBL" id="KAJ7947388.1"/>
    </source>
</evidence>
<keyword evidence="2" id="KW-1185">Reference proteome</keyword>
<evidence type="ECO:0000313" key="2">
    <source>
        <dbReference type="Proteomes" id="UP001163823"/>
    </source>
</evidence>
<organism evidence="1 2">
    <name type="scientific">Quillaja saponaria</name>
    <name type="common">Soap bark tree</name>
    <dbReference type="NCBI Taxonomy" id="32244"/>
    <lineage>
        <taxon>Eukaryota</taxon>
        <taxon>Viridiplantae</taxon>
        <taxon>Streptophyta</taxon>
        <taxon>Embryophyta</taxon>
        <taxon>Tracheophyta</taxon>
        <taxon>Spermatophyta</taxon>
        <taxon>Magnoliopsida</taxon>
        <taxon>eudicotyledons</taxon>
        <taxon>Gunneridae</taxon>
        <taxon>Pentapetalae</taxon>
        <taxon>rosids</taxon>
        <taxon>fabids</taxon>
        <taxon>Fabales</taxon>
        <taxon>Quillajaceae</taxon>
        <taxon>Quillaja</taxon>
    </lineage>
</organism>
<dbReference type="KEGG" id="qsa:O6P43_032200"/>
<comment type="caution">
    <text evidence="1">The sequence shown here is derived from an EMBL/GenBank/DDBJ whole genome shotgun (WGS) entry which is preliminary data.</text>
</comment>
<name>A0AAD7KX34_QUISA</name>